<evidence type="ECO:0000313" key="3">
    <source>
        <dbReference type="EMBL" id="CAA7057393.1"/>
    </source>
</evidence>
<proteinExistence type="predicted"/>
<protein>
    <recommendedName>
        <fullName evidence="1">F-box associated beta-propeller type 1 domain-containing protein</fullName>
    </recommendedName>
</protein>
<feature type="domain" description="F-box associated beta-propeller type 1" evidence="1">
    <location>
        <begin position="48"/>
        <end position="355"/>
    </location>
</feature>
<reference evidence="3 4" key="1">
    <citation type="submission" date="2020-01" db="EMBL/GenBank/DDBJ databases">
        <authorList>
            <person name="Mishra B."/>
        </authorList>
    </citation>
    <scope>NUCLEOTIDE SEQUENCE [LARGE SCALE GENOMIC DNA]</scope>
</reference>
<dbReference type="EMBL" id="CACVBM020001686">
    <property type="protein sequence ID" value="CAA7057393.1"/>
    <property type="molecule type" value="Genomic_DNA"/>
</dbReference>
<dbReference type="PANTHER" id="PTHR31672:SF13">
    <property type="entry name" value="F-BOX PROTEIN CPR30-LIKE"/>
    <property type="match status" value="1"/>
</dbReference>
<dbReference type="Proteomes" id="UP000467841">
    <property type="component" value="Unassembled WGS sequence"/>
</dbReference>
<dbReference type="InterPro" id="IPR050796">
    <property type="entry name" value="SCF_F-box_component"/>
</dbReference>
<organism evidence="3 4">
    <name type="scientific">Microthlaspi erraticum</name>
    <dbReference type="NCBI Taxonomy" id="1685480"/>
    <lineage>
        <taxon>Eukaryota</taxon>
        <taxon>Viridiplantae</taxon>
        <taxon>Streptophyta</taxon>
        <taxon>Embryophyta</taxon>
        <taxon>Tracheophyta</taxon>
        <taxon>Spermatophyta</taxon>
        <taxon>Magnoliopsida</taxon>
        <taxon>eudicotyledons</taxon>
        <taxon>Gunneridae</taxon>
        <taxon>Pentapetalae</taxon>
        <taxon>rosids</taxon>
        <taxon>malvids</taxon>
        <taxon>Brassicales</taxon>
        <taxon>Brassicaceae</taxon>
        <taxon>Coluteocarpeae</taxon>
        <taxon>Microthlaspi</taxon>
    </lineage>
</organism>
<dbReference type="SUPFAM" id="SSF81383">
    <property type="entry name" value="F-box domain"/>
    <property type="match status" value="1"/>
</dbReference>
<dbReference type="PANTHER" id="PTHR31672">
    <property type="entry name" value="BNACNNG10540D PROTEIN"/>
    <property type="match status" value="1"/>
</dbReference>
<keyword evidence="4" id="KW-1185">Reference proteome</keyword>
<dbReference type="InterPro" id="IPR006527">
    <property type="entry name" value="F-box-assoc_dom_typ1"/>
</dbReference>
<evidence type="ECO:0000313" key="2">
    <source>
        <dbReference type="EMBL" id="CAA7035624.1"/>
    </source>
</evidence>
<dbReference type="Pfam" id="PF07734">
    <property type="entry name" value="FBA_1"/>
    <property type="match status" value="1"/>
</dbReference>
<evidence type="ECO:0000313" key="4">
    <source>
        <dbReference type="Proteomes" id="UP000467841"/>
    </source>
</evidence>
<dbReference type="NCBIfam" id="TIGR01640">
    <property type="entry name" value="F_box_assoc_1"/>
    <property type="match status" value="1"/>
</dbReference>
<dbReference type="InterPro" id="IPR017451">
    <property type="entry name" value="F-box-assoc_interact_dom"/>
</dbReference>
<dbReference type="AlphaFoldDB" id="A0A6D2KZ06"/>
<dbReference type="InterPro" id="IPR036047">
    <property type="entry name" value="F-box-like_dom_sf"/>
</dbReference>
<gene>
    <name evidence="2" type="ORF">MERR_LOCUS22859</name>
    <name evidence="3" type="ORF">MERR_LOCUS44629</name>
</gene>
<evidence type="ECO:0000259" key="1">
    <source>
        <dbReference type="Pfam" id="PF07734"/>
    </source>
</evidence>
<sequence>MAKMLDLSEDLAREILSRNRLTSQRSVRSTCKLWNALSKPATSNQLLGFMTMNSKVCALTYEKSFVDPVINQVSPLDHFEKSKTSYCDGLLLLVTKDTRLLVWSPYLNQLVSIPPRNSYSRLDRYAFGYDNNNNKNRNHKILRFIDDHFFTDGLEKHAFTYQIFDFASNSWKVLDVTPEWNIKPYQRGVSLKGNAYFFAQEKIARVTPGGIQDFLLSFDFTSERFGPRLPLPFHSYAEDSVDFSFVREEKLLVLYQSKKFLDTMEIWVTTQIEHDDVSWRKFLRVDMKPLSRFQFDFKSGSFFIHEEKKLAVVFDLDGYKPTETRRYQRAHIIGEDGYYKTVNIKQATDLGRFGYTQPIYCVQLCVLLLMVQA</sequence>
<name>A0A6D2KZ06_9BRAS</name>
<accession>A0A6D2KZ06</accession>
<dbReference type="EMBL" id="CACVBM020001161">
    <property type="protein sequence ID" value="CAA7035624.1"/>
    <property type="molecule type" value="Genomic_DNA"/>
</dbReference>